<keyword evidence="2" id="KW-0472">Membrane</keyword>
<dbReference type="InterPro" id="IPR045584">
    <property type="entry name" value="Pilin-like"/>
</dbReference>
<dbReference type="GO" id="GO:0015627">
    <property type="term" value="C:type II protein secretion system complex"/>
    <property type="evidence" value="ECO:0007669"/>
    <property type="project" value="InterPro"/>
</dbReference>
<sequence>MQKQKRYWYPVSFMGGLITGLYALLPPYIVYVDSLGYLPPSMRIAAGSCMVFIAGTMIFCRRSKQKPFQRPQAQEHTARDAFTLIELLLVISIIGILASLILPSYLAARNAAYLARNKAEFKSIATALELYTNDHGNYPPDANRDLPPGLEPYLGPGVWPKAPWPGSVYDWDNWAPADLAYNPKEQVYQISVRFCPLGQPSACVFPKEPWAQNFDYYSAVYFCVGGPCRPHSSQPINHPGYCLNC</sequence>
<evidence type="ECO:0000256" key="2">
    <source>
        <dbReference type="SAM" id="Phobius"/>
    </source>
</evidence>
<dbReference type="Pfam" id="PF07963">
    <property type="entry name" value="N_methyl"/>
    <property type="match status" value="1"/>
</dbReference>
<keyword evidence="2" id="KW-0812">Transmembrane</keyword>
<dbReference type="EMBL" id="MEWX01000029">
    <property type="protein sequence ID" value="OGC80102.1"/>
    <property type="molecule type" value="Genomic_DNA"/>
</dbReference>
<dbReference type="InterPro" id="IPR000983">
    <property type="entry name" value="Bac_GSPG_pilin"/>
</dbReference>
<dbReference type="Proteomes" id="UP000176185">
    <property type="component" value="Unassembled WGS sequence"/>
</dbReference>
<organism evidence="3 4">
    <name type="scientific">Candidatus Adlerbacteria bacterium RIFCSPLOWO2_01_FULL_51_16</name>
    <dbReference type="NCBI Taxonomy" id="1797243"/>
    <lineage>
        <taxon>Bacteria</taxon>
        <taxon>Candidatus Adleribacteriota</taxon>
    </lineage>
</organism>
<dbReference type="AlphaFoldDB" id="A0A1F4XEM7"/>
<evidence type="ECO:0000313" key="4">
    <source>
        <dbReference type="Proteomes" id="UP000176185"/>
    </source>
</evidence>
<dbReference type="SUPFAM" id="SSF54523">
    <property type="entry name" value="Pili subunits"/>
    <property type="match status" value="1"/>
</dbReference>
<dbReference type="GO" id="GO:0015628">
    <property type="term" value="P:protein secretion by the type II secretion system"/>
    <property type="evidence" value="ECO:0007669"/>
    <property type="project" value="InterPro"/>
</dbReference>
<evidence type="ECO:0000256" key="1">
    <source>
        <dbReference type="ARBA" id="ARBA00022481"/>
    </source>
</evidence>
<dbReference type="NCBIfam" id="TIGR02532">
    <property type="entry name" value="IV_pilin_GFxxxE"/>
    <property type="match status" value="1"/>
</dbReference>
<keyword evidence="2" id="KW-1133">Transmembrane helix</keyword>
<feature type="transmembrane region" description="Helical" evidence="2">
    <location>
        <begin position="81"/>
        <end position="106"/>
    </location>
</feature>
<dbReference type="InterPro" id="IPR012902">
    <property type="entry name" value="N_methyl_site"/>
</dbReference>
<proteinExistence type="predicted"/>
<evidence type="ECO:0008006" key="5">
    <source>
        <dbReference type="Google" id="ProtNLM"/>
    </source>
</evidence>
<dbReference type="STRING" id="1797243.A2943_03295"/>
<feature type="transmembrane region" description="Helical" evidence="2">
    <location>
        <begin position="7"/>
        <end position="29"/>
    </location>
</feature>
<evidence type="ECO:0000313" key="3">
    <source>
        <dbReference type="EMBL" id="OGC80102.1"/>
    </source>
</evidence>
<protein>
    <recommendedName>
        <fullName evidence="5">Type II secretion system protein GspG C-terminal domain-containing protein</fullName>
    </recommendedName>
</protein>
<dbReference type="PRINTS" id="PR00813">
    <property type="entry name" value="BCTERIALGSPG"/>
</dbReference>
<feature type="transmembrane region" description="Helical" evidence="2">
    <location>
        <begin position="41"/>
        <end position="60"/>
    </location>
</feature>
<accession>A0A1F4XEM7</accession>
<reference evidence="3 4" key="1">
    <citation type="journal article" date="2016" name="Nat. Commun.">
        <title>Thousands of microbial genomes shed light on interconnected biogeochemical processes in an aquifer system.</title>
        <authorList>
            <person name="Anantharaman K."/>
            <person name="Brown C.T."/>
            <person name="Hug L.A."/>
            <person name="Sharon I."/>
            <person name="Castelle C.J."/>
            <person name="Probst A.J."/>
            <person name="Thomas B.C."/>
            <person name="Singh A."/>
            <person name="Wilkins M.J."/>
            <person name="Karaoz U."/>
            <person name="Brodie E.L."/>
            <person name="Williams K.H."/>
            <person name="Hubbard S.S."/>
            <person name="Banfield J.F."/>
        </authorList>
    </citation>
    <scope>NUCLEOTIDE SEQUENCE [LARGE SCALE GENOMIC DNA]</scope>
</reference>
<dbReference type="PANTHER" id="PTHR30093">
    <property type="entry name" value="GENERAL SECRETION PATHWAY PROTEIN G"/>
    <property type="match status" value="1"/>
</dbReference>
<keyword evidence="1" id="KW-0488">Methylation</keyword>
<gene>
    <name evidence="3" type="ORF">A2943_03295</name>
</gene>
<name>A0A1F4XEM7_9BACT</name>
<dbReference type="Gene3D" id="3.30.700.10">
    <property type="entry name" value="Glycoprotein, Type 4 Pilin"/>
    <property type="match status" value="1"/>
</dbReference>
<comment type="caution">
    <text evidence="3">The sequence shown here is derived from an EMBL/GenBank/DDBJ whole genome shotgun (WGS) entry which is preliminary data.</text>
</comment>